<protein>
    <submittedName>
        <fullName evidence="1">Uncharacterized protein</fullName>
    </submittedName>
</protein>
<name>A0AAV5MPM0_9ROSI</name>
<organism evidence="1 2">
    <name type="scientific">Rubroshorea leprosula</name>
    <dbReference type="NCBI Taxonomy" id="152421"/>
    <lineage>
        <taxon>Eukaryota</taxon>
        <taxon>Viridiplantae</taxon>
        <taxon>Streptophyta</taxon>
        <taxon>Embryophyta</taxon>
        <taxon>Tracheophyta</taxon>
        <taxon>Spermatophyta</taxon>
        <taxon>Magnoliopsida</taxon>
        <taxon>eudicotyledons</taxon>
        <taxon>Gunneridae</taxon>
        <taxon>Pentapetalae</taxon>
        <taxon>rosids</taxon>
        <taxon>malvids</taxon>
        <taxon>Malvales</taxon>
        <taxon>Dipterocarpaceae</taxon>
        <taxon>Rubroshorea</taxon>
    </lineage>
</organism>
<evidence type="ECO:0000313" key="2">
    <source>
        <dbReference type="Proteomes" id="UP001054252"/>
    </source>
</evidence>
<dbReference type="AlphaFoldDB" id="A0AAV5MPM0"/>
<evidence type="ECO:0000313" key="1">
    <source>
        <dbReference type="EMBL" id="GKV51482.1"/>
    </source>
</evidence>
<keyword evidence="2" id="KW-1185">Reference proteome</keyword>
<gene>
    <name evidence="1" type="ORF">SLEP1_g58133</name>
</gene>
<accession>A0AAV5MPM0</accession>
<dbReference type="Proteomes" id="UP001054252">
    <property type="component" value="Unassembled WGS sequence"/>
</dbReference>
<reference evidence="1 2" key="1">
    <citation type="journal article" date="2021" name="Commun. Biol.">
        <title>The genome of Shorea leprosula (Dipterocarpaceae) highlights the ecological relevance of drought in aseasonal tropical rainforests.</title>
        <authorList>
            <person name="Ng K.K.S."/>
            <person name="Kobayashi M.J."/>
            <person name="Fawcett J.A."/>
            <person name="Hatakeyama M."/>
            <person name="Paape T."/>
            <person name="Ng C.H."/>
            <person name="Ang C.C."/>
            <person name="Tnah L.H."/>
            <person name="Lee C.T."/>
            <person name="Nishiyama T."/>
            <person name="Sese J."/>
            <person name="O'Brien M.J."/>
            <person name="Copetti D."/>
            <person name="Mohd Noor M.I."/>
            <person name="Ong R.C."/>
            <person name="Putra M."/>
            <person name="Sireger I.Z."/>
            <person name="Indrioko S."/>
            <person name="Kosugi Y."/>
            <person name="Izuno A."/>
            <person name="Isagi Y."/>
            <person name="Lee S.L."/>
            <person name="Shimizu K.K."/>
        </authorList>
    </citation>
    <scope>NUCLEOTIDE SEQUENCE [LARGE SCALE GENOMIC DNA]</scope>
    <source>
        <strain evidence="1">214</strain>
    </source>
</reference>
<comment type="caution">
    <text evidence="1">The sequence shown here is derived from an EMBL/GenBank/DDBJ whole genome shotgun (WGS) entry which is preliminary data.</text>
</comment>
<sequence length="70" mass="7488">MLVIEPVRTSDPASGDYTLANSVPASGRFITLAVTYRGDVYFVPVLFSLSTISGSKTEDRETTGSDELEG</sequence>
<proteinExistence type="predicted"/>
<dbReference type="EMBL" id="BPVZ01000502">
    <property type="protein sequence ID" value="GKV51482.1"/>
    <property type="molecule type" value="Genomic_DNA"/>
</dbReference>